<dbReference type="SUPFAM" id="SSF90123">
    <property type="entry name" value="ABC transporter transmembrane region"/>
    <property type="match status" value="2"/>
</dbReference>
<name>A0A438ICY2_VITVI</name>
<feature type="domain" description="ABC transmembrane type-1" evidence="15">
    <location>
        <begin position="263"/>
        <end position="465"/>
    </location>
</feature>
<evidence type="ECO:0000313" key="16">
    <source>
        <dbReference type="EMBL" id="RVW94570.1"/>
    </source>
</evidence>
<dbReference type="SUPFAM" id="SSF52540">
    <property type="entry name" value="P-loop containing nucleoside triphosphate hydrolases"/>
    <property type="match status" value="2"/>
</dbReference>
<evidence type="ECO:0000256" key="12">
    <source>
        <dbReference type="ARBA" id="ARBA00034018"/>
    </source>
</evidence>
<feature type="domain" description="ABC transporter" evidence="14">
    <location>
        <begin position="476"/>
        <end position="670"/>
    </location>
</feature>
<evidence type="ECO:0000256" key="5">
    <source>
        <dbReference type="ARBA" id="ARBA00022692"/>
    </source>
</evidence>
<dbReference type="FunFam" id="1.20.1560.10:FF:000002">
    <property type="entry name" value="ABC transporter C family member 5"/>
    <property type="match status" value="1"/>
</dbReference>
<keyword evidence="4" id="KW-0813">Transport</keyword>
<comment type="similarity">
    <text evidence="2">Belongs to the ABC transporter superfamily. ABCC family. Conjugate transporter (TC 3.A.1.208) subfamily.</text>
</comment>
<evidence type="ECO:0000256" key="6">
    <source>
        <dbReference type="ARBA" id="ARBA00022737"/>
    </source>
</evidence>
<feature type="transmembrane region" description="Helical" evidence="13">
    <location>
        <begin position="36"/>
        <end position="53"/>
    </location>
</feature>
<dbReference type="PANTHER" id="PTHR24223:SF369">
    <property type="entry name" value="ABC TRANSPORTER C FAMILY MEMBER 10"/>
    <property type="match status" value="1"/>
</dbReference>
<keyword evidence="6" id="KW-0677">Repeat</keyword>
<dbReference type="EC" id="7.6.2.2" evidence="3"/>
<keyword evidence="9" id="KW-1278">Translocase</keyword>
<dbReference type="Pfam" id="PF00005">
    <property type="entry name" value="ABC_tran"/>
    <property type="match status" value="2"/>
</dbReference>
<evidence type="ECO:0000256" key="10">
    <source>
        <dbReference type="ARBA" id="ARBA00022989"/>
    </source>
</evidence>
<feature type="transmembrane region" description="Helical" evidence="13">
    <location>
        <begin position="191"/>
        <end position="209"/>
    </location>
</feature>
<dbReference type="Pfam" id="PF24358">
    <property type="entry name" value="ABCC10_N"/>
    <property type="match status" value="2"/>
</dbReference>
<accession>A0A438ICY2</accession>
<gene>
    <name evidence="16" type="primary">ABCC10_8</name>
    <name evidence="16" type="ORF">CK203_030888</name>
</gene>
<evidence type="ECO:0000313" key="17">
    <source>
        <dbReference type="Proteomes" id="UP000288805"/>
    </source>
</evidence>
<evidence type="ECO:0000256" key="8">
    <source>
        <dbReference type="ARBA" id="ARBA00022840"/>
    </source>
</evidence>
<dbReference type="InterPro" id="IPR056228">
    <property type="entry name" value="ABCC10-like_N"/>
</dbReference>
<evidence type="ECO:0000256" key="1">
    <source>
        <dbReference type="ARBA" id="ARBA00004141"/>
    </source>
</evidence>
<comment type="subcellular location">
    <subcellularLocation>
        <location evidence="1">Membrane</location>
        <topology evidence="1">Multi-pass membrane protein</topology>
    </subcellularLocation>
</comment>
<keyword evidence="11 13" id="KW-0472">Membrane</keyword>
<dbReference type="CDD" id="cd18580">
    <property type="entry name" value="ABC_6TM_ABCC_D2"/>
    <property type="match status" value="1"/>
</dbReference>
<dbReference type="PROSITE" id="PS50893">
    <property type="entry name" value="ABC_TRANSPORTER_2"/>
    <property type="match status" value="2"/>
</dbReference>
<dbReference type="Gene3D" id="1.20.1560.10">
    <property type="entry name" value="ABC transporter type 1, transmembrane domain"/>
    <property type="match status" value="2"/>
</dbReference>
<reference evidence="16 17" key="1">
    <citation type="journal article" date="2018" name="PLoS Genet.">
        <title>Population sequencing reveals clonal diversity and ancestral inbreeding in the grapevine cultivar Chardonnay.</title>
        <authorList>
            <person name="Roach M.J."/>
            <person name="Johnson D.L."/>
            <person name="Bohlmann J."/>
            <person name="van Vuuren H.J."/>
            <person name="Jones S.J."/>
            <person name="Pretorius I.S."/>
            <person name="Schmidt S.A."/>
            <person name="Borneman A.R."/>
        </authorList>
    </citation>
    <scope>NUCLEOTIDE SEQUENCE [LARGE SCALE GENOMIC DNA]</scope>
    <source>
        <strain evidence="17">cv. Chardonnay</strain>
        <tissue evidence="16">Leaf</tissue>
    </source>
</reference>
<dbReference type="InterPro" id="IPR017871">
    <property type="entry name" value="ABC_transporter-like_CS"/>
</dbReference>
<feature type="transmembrane region" description="Helical" evidence="13">
    <location>
        <begin position="105"/>
        <end position="129"/>
    </location>
</feature>
<dbReference type="GO" id="GO:0016887">
    <property type="term" value="F:ATP hydrolysis activity"/>
    <property type="evidence" value="ECO:0007669"/>
    <property type="project" value="InterPro"/>
</dbReference>
<keyword evidence="5 13" id="KW-0812">Transmembrane</keyword>
<dbReference type="CDD" id="cd03244">
    <property type="entry name" value="ABCC_MRP_domain2"/>
    <property type="match status" value="1"/>
</dbReference>
<evidence type="ECO:0000256" key="7">
    <source>
        <dbReference type="ARBA" id="ARBA00022741"/>
    </source>
</evidence>
<dbReference type="EMBL" id="QGNW01000120">
    <property type="protein sequence ID" value="RVW94570.1"/>
    <property type="molecule type" value="Genomic_DNA"/>
</dbReference>
<dbReference type="InterPro" id="IPR011527">
    <property type="entry name" value="ABC1_TM_dom"/>
</dbReference>
<keyword evidence="8" id="KW-0067">ATP-binding</keyword>
<dbReference type="Gene3D" id="3.40.50.300">
    <property type="entry name" value="P-loop containing nucleotide triphosphate hydrolases"/>
    <property type="match status" value="4"/>
</dbReference>
<dbReference type="FunFam" id="1.20.1560.10:FF:000003">
    <property type="entry name" value="ABC transporter C family member 10"/>
    <property type="match status" value="1"/>
</dbReference>
<dbReference type="InterPro" id="IPR050173">
    <property type="entry name" value="ABC_transporter_C-like"/>
</dbReference>
<feature type="transmembrane region" description="Helical" evidence="13">
    <location>
        <begin position="701"/>
        <end position="721"/>
    </location>
</feature>
<dbReference type="SMART" id="SM00382">
    <property type="entry name" value="AAA"/>
    <property type="match status" value="2"/>
</dbReference>
<dbReference type="InterPro" id="IPR003593">
    <property type="entry name" value="AAA+_ATPase"/>
</dbReference>
<dbReference type="PANTHER" id="PTHR24223">
    <property type="entry name" value="ATP-BINDING CASSETTE SUB-FAMILY C"/>
    <property type="match status" value="1"/>
</dbReference>
<evidence type="ECO:0000256" key="9">
    <source>
        <dbReference type="ARBA" id="ARBA00022967"/>
    </source>
</evidence>
<dbReference type="Pfam" id="PF00664">
    <property type="entry name" value="ABC_membrane"/>
    <property type="match status" value="2"/>
</dbReference>
<dbReference type="Proteomes" id="UP000288805">
    <property type="component" value="Unassembled WGS sequence"/>
</dbReference>
<evidence type="ECO:0000256" key="3">
    <source>
        <dbReference type="ARBA" id="ARBA00012191"/>
    </source>
</evidence>
<evidence type="ECO:0000256" key="2">
    <source>
        <dbReference type="ARBA" id="ARBA00009726"/>
    </source>
</evidence>
<proteinExistence type="inferred from homology"/>
<comment type="catalytic activity">
    <reaction evidence="12">
        <text>ATP + H2O + xenobioticSide 1 = ADP + phosphate + xenobioticSide 2.</text>
        <dbReference type="EC" id="7.6.2.2"/>
    </reaction>
</comment>
<dbReference type="InterPro" id="IPR044746">
    <property type="entry name" value="ABCC_6TM_D1"/>
</dbReference>
<dbReference type="GO" id="GO:0016020">
    <property type="term" value="C:membrane"/>
    <property type="evidence" value="ECO:0007669"/>
    <property type="project" value="UniProtKB-SubCell"/>
</dbReference>
<dbReference type="CDD" id="cd18579">
    <property type="entry name" value="ABC_6TM_ABCC_D1"/>
    <property type="match status" value="1"/>
</dbReference>
<evidence type="ECO:0000256" key="13">
    <source>
        <dbReference type="SAM" id="Phobius"/>
    </source>
</evidence>
<dbReference type="PROSITE" id="PS00211">
    <property type="entry name" value="ABC_TRANSPORTER_1"/>
    <property type="match status" value="1"/>
</dbReference>
<evidence type="ECO:0000256" key="4">
    <source>
        <dbReference type="ARBA" id="ARBA00022448"/>
    </source>
</evidence>
<feature type="transmembrane region" description="Helical" evidence="13">
    <location>
        <begin position="798"/>
        <end position="814"/>
    </location>
</feature>
<dbReference type="InterPro" id="IPR003439">
    <property type="entry name" value="ABC_transporter-like_ATP-bd"/>
</dbReference>
<protein>
    <recommendedName>
        <fullName evidence="3">ABC-type xenobiotic transporter</fullName>
        <ecNumber evidence="3">7.6.2.2</ecNumber>
    </recommendedName>
</protein>
<dbReference type="InterPro" id="IPR027417">
    <property type="entry name" value="P-loop_NTPase"/>
</dbReference>
<keyword evidence="10 13" id="KW-1133">Transmembrane helix</keyword>
<evidence type="ECO:0000256" key="11">
    <source>
        <dbReference type="ARBA" id="ARBA00023136"/>
    </source>
</evidence>
<dbReference type="AlphaFoldDB" id="A0A438ICY2"/>
<comment type="caution">
    <text evidence="16">The sequence shown here is derived from an EMBL/GenBank/DDBJ whole genome shotgun (WGS) entry which is preliminary data.</text>
</comment>
<evidence type="ECO:0000259" key="14">
    <source>
        <dbReference type="PROSITE" id="PS50893"/>
    </source>
</evidence>
<dbReference type="InterPro" id="IPR036640">
    <property type="entry name" value="ABC1_TM_sf"/>
</dbReference>
<evidence type="ECO:0000259" key="15">
    <source>
        <dbReference type="PROSITE" id="PS50929"/>
    </source>
</evidence>
<feature type="domain" description="ABC transporter" evidence="14">
    <location>
        <begin position="981"/>
        <end position="1180"/>
    </location>
</feature>
<keyword evidence="7" id="KW-0547">Nucleotide-binding</keyword>
<feature type="transmembrane region" description="Helical" evidence="13">
    <location>
        <begin position="410"/>
        <end position="436"/>
    </location>
</feature>
<dbReference type="GO" id="GO:0008559">
    <property type="term" value="F:ABC-type xenobiotic transporter activity"/>
    <property type="evidence" value="ECO:0007669"/>
    <property type="project" value="UniProtKB-EC"/>
</dbReference>
<organism evidence="16 17">
    <name type="scientific">Vitis vinifera</name>
    <name type="common">Grape</name>
    <dbReference type="NCBI Taxonomy" id="29760"/>
    <lineage>
        <taxon>Eukaryota</taxon>
        <taxon>Viridiplantae</taxon>
        <taxon>Streptophyta</taxon>
        <taxon>Embryophyta</taxon>
        <taxon>Tracheophyta</taxon>
        <taxon>Spermatophyta</taxon>
        <taxon>Magnoliopsida</taxon>
        <taxon>eudicotyledons</taxon>
        <taxon>Gunneridae</taxon>
        <taxon>Pentapetalae</taxon>
        <taxon>rosids</taxon>
        <taxon>Vitales</taxon>
        <taxon>Vitaceae</taxon>
        <taxon>Viteae</taxon>
        <taxon>Vitis</taxon>
    </lineage>
</organism>
<sequence>MGDLWTLFCGESNCSDTGRRTSSFSFAVFANPSSCINHAFLVCFDILLLAIILELRHLDFGREVEENPLCFASSLVDTTSVSWIHMVDPGFNCEPSGKTSFKSPISVLSIFAFLLAGTICVLSLFPAIVNKEVSLKTTMDVLSFPGASLLLACVFKDYKYDESEEIVNGSGLYTPLKEETPGNSEADSGSFATPFATAGFFSRMFFWWLNPLMRKGTEKILEEEDIPKLRETLSLLTGPLLLKAFVEQDYWYEGKVYSNSSHYKKQLRLSNAAKMVHSPGEITNYVTVDAYRIGEFPFWFHQTWTTILQLCVALVILFQAVGLATVAAMVVIVLTVLCNVPLAKLQHKLQTKFMVAQAQRVKASSEALVNMKVLKLYAWETHFENVIEALRNVELKCLSRVQLLKAYYSFVFYASPILISGATFGACYFLGVPLYASNVFTFIATLRLVQDPVRFIPDVIGVKKNSMEIVDHSILINSANFSWDESLSELTLRSINLEVRPGEKVAICGEVGSGKSTLLAAILGRFLILRELMDSDRNYTREYSFGSEMDTQRYHEALESSSLVKDLEMFPHGELTEIGERGVNLSGGQKQRIQLARALYQDADIYLLDDPFRICNESTIRKTVLLVTHQVDFLPAFGSVLLMSDGKILHAAPYHQLLTSSQEFQDFVNAHQQTAGSERLTENVWMATNVENRNVSTSQLIVVYLSIGCASTVFLLCRTLLMVSLGLQSSKSLLAQLLNSFFRAPMSFYDSTPLGRMISRVSSDLNIIDLDLLFGIVYTVSSTAAVCVILGVLAAVTWQVLLVSIPTIYLAMRLQKYYYASAKEMMRINGTTKSLVANHLAESVAGAMVIRAFEQEDRFFAKILHLIDTNASPFFHAFAANEWLIQWLVTLSATILSSSALCMVLLPKGTCSPGFIGMALSYGLSLNLSLVNSTRNICTLENYIISVERLNQYMHIPSEAPEVIHNNRPPPNWPDVGKVEIQKLQIRYRPNLPLVLRGINCTFEGGHKIGIVGRTGSGKTTLISALFRLVEPAGGRIIIQFGSLSRHTEQEIWEVLAKCQLQETVQDKEEGLDSMVVEDGSNWSMGQRQLFCLGRALLRRSRILVLDEATASIDNATDLILQKTIRTEFANCTVITVAHRIPTVMDCTMVLAISDGKLVEYDKPADLMKKEGSLFGQLVKEYWSHFHSADSY</sequence>
<feature type="transmembrane region" description="Helical" evidence="13">
    <location>
        <begin position="884"/>
        <end position="906"/>
    </location>
</feature>
<dbReference type="PROSITE" id="PS50929">
    <property type="entry name" value="ABC_TM1F"/>
    <property type="match status" value="2"/>
</dbReference>
<dbReference type="InterPro" id="IPR044726">
    <property type="entry name" value="ABCC_6TM_D2"/>
</dbReference>
<feature type="domain" description="ABC transmembrane type-1" evidence="15">
    <location>
        <begin position="700"/>
        <end position="942"/>
    </location>
</feature>
<dbReference type="GO" id="GO:0005524">
    <property type="term" value="F:ATP binding"/>
    <property type="evidence" value="ECO:0007669"/>
    <property type="project" value="UniProtKB-KW"/>
</dbReference>